<dbReference type="OrthoDB" id="407221at2759"/>
<dbReference type="GO" id="GO:0032543">
    <property type="term" value="P:mitochondrial translation"/>
    <property type="evidence" value="ECO:0007669"/>
    <property type="project" value="TreeGrafter"/>
</dbReference>
<sequence length="178" mass="19962">MVVRIRLSRFGNRHQPFYNIVVAQARYVLQRSRFAPKFRSRDMTPNSSFPLAVPSELQTACRRGHETFLPILNHNVKGSRLTSPSAIYRSARDSKPLEVIGTYNPVPQIPTGLSEQEAKVAKPFKDIALDSARTKYWLGVGAQPSDPVWRLLSLAGLVIRKSGTSSQTQQRTTKKATQ</sequence>
<evidence type="ECO:0000313" key="4">
    <source>
        <dbReference type="EMBL" id="PGH12290.1"/>
    </source>
</evidence>
<dbReference type="Gene3D" id="3.30.1320.10">
    <property type="match status" value="2"/>
</dbReference>
<evidence type="ECO:0000256" key="1">
    <source>
        <dbReference type="ARBA" id="ARBA00006668"/>
    </source>
</evidence>
<comment type="similarity">
    <text evidence="1">Belongs to the bacterial ribosomal protein bS16 family.</text>
</comment>
<proteinExistence type="inferred from homology"/>
<dbReference type="STRING" id="1447875.A0A2B7XTI3"/>
<dbReference type="Proteomes" id="UP000223968">
    <property type="component" value="Unassembled WGS sequence"/>
</dbReference>
<gene>
    <name evidence="4" type="ORF">AJ79_04356</name>
</gene>
<keyword evidence="5" id="KW-1185">Reference proteome</keyword>
<reference evidence="4 5" key="1">
    <citation type="submission" date="2017-10" db="EMBL/GenBank/DDBJ databases">
        <title>Comparative genomics in systemic dimorphic fungi from Ajellomycetaceae.</title>
        <authorList>
            <person name="Munoz J.F."/>
            <person name="Mcewen J.G."/>
            <person name="Clay O.K."/>
            <person name="Cuomo C.A."/>
        </authorList>
    </citation>
    <scope>NUCLEOTIDE SEQUENCE [LARGE SCALE GENOMIC DNA]</scope>
    <source>
        <strain evidence="4 5">UAMH5409</strain>
    </source>
</reference>
<dbReference type="PANTHER" id="PTHR12919:SF20">
    <property type="entry name" value="SMALL RIBOSOMAL SUBUNIT PROTEIN BS16M"/>
    <property type="match status" value="1"/>
</dbReference>
<dbReference type="SUPFAM" id="SSF54565">
    <property type="entry name" value="Ribosomal protein S16"/>
    <property type="match status" value="2"/>
</dbReference>
<evidence type="ECO:0000313" key="5">
    <source>
        <dbReference type="Proteomes" id="UP000223968"/>
    </source>
</evidence>
<dbReference type="AlphaFoldDB" id="A0A2B7XTI3"/>
<accession>A0A2B7XTI3</accession>
<dbReference type="InterPro" id="IPR000307">
    <property type="entry name" value="Ribosomal_bS16"/>
</dbReference>
<comment type="caution">
    <text evidence="4">The sequence shown here is derived from an EMBL/GenBank/DDBJ whole genome shotgun (WGS) entry which is preliminary data.</text>
</comment>
<evidence type="ECO:0000256" key="2">
    <source>
        <dbReference type="ARBA" id="ARBA00022980"/>
    </source>
</evidence>
<evidence type="ECO:0000256" key="3">
    <source>
        <dbReference type="ARBA" id="ARBA00023274"/>
    </source>
</evidence>
<name>A0A2B7XTI3_9EURO</name>
<dbReference type="PANTHER" id="PTHR12919">
    <property type="entry name" value="30S RIBOSOMAL PROTEIN S16"/>
    <property type="match status" value="1"/>
</dbReference>
<dbReference type="GO" id="GO:0005763">
    <property type="term" value="C:mitochondrial small ribosomal subunit"/>
    <property type="evidence" value="ECO:0007669"/>
    <property type="project" value="TreeGrafter"/>
</dbReference>
<dbReference type="InterPro" id="IPR023803">
    <property type="entry name" value="Ribosomal_bS16_dom_sf"/>
</dbReference>
<dbReference type="NCBIfam" id="TIGR00002">
    <property type="entry name" value="S16"/>
    <property type="match status" value="1"/>
</dbReference>
<dbReference type="Pfam" id="PF00886">
    <property type="entry name" value="Ribosomal_S16"/>
    <property type="match status" value="1"/>
</dbReference>
<keyword evidence="3" id="KW-0687">Ribonucleoprotein</keyword>
<keyword evidence="2 4" id="KW-0689">Ribosomal protein</keyword>
<protein>
    <submittedName>
        <fullName evidence="4">Ribosomal protein S16</fullName>
    </submittedName>
</protein>
<dbReference type="EMBL" id="PDNB01000060">
    <property type="protein sequence ID" value="PGH12290.1"/>
    <property type="molecule type" value="Genomic_DNA"/>
</dbReference>
<dbReference type="GO" id="GO:0003735">
    <property type="term" value="F:structural constituent of ribosome"/>
    <property type="evidence" value="ECO:0007669"/>
    <property type="project" value="InterPro"/>
</dbReference>
<organism evidence="4 5">
    <name type="scientific">Helicocarpus griseus UAMH5409</name>
    <dbReference type="NCBI Taxonomy" id="1447875"/>
    <lineage>
        <taxon>Eukaryota</taxon>
        <taxon>Fungi</taxon>
        <taxon>Dikarya</taxon>
        <taxon>Ascomycota</taxon>
        <taxon>Pezizomycotina</taxon>
        <taxon>Eurotiomycetes</taxon>
        <taxon>Eurotiomycetidae</taxon>
        <taxon>Onygenales</taxon>
        <taxon>Ajellomycetaceae</taxon>
        <taxon>Helicocarpus</taxon>
    </lineage>
</organism>